<dbReference type="PANTHER" id="PTHR46033">
    <property type="entry name" value="PROTEIN MAIN-LIKE 2"/>
    <property type="match status" value="1"/>
</dbReference>
<feature type="region of interest" description="Disordered" evidence="1">
    <location>
        <begin position="237"/>
        <end position="295"/>
    </location>
</feature>
<protein>
    <recommendedName>
        <fullName evidence="2">Aminotransferase-like plant mobile domain-containing protein</fullName>
    </recommendedName>
</protein>
<gene>
    <name evidence="3" type="ORF">HYC85_029260</name>
</gene>
<dbReference type="AlphaFoldDB" id="A0A7J7FXR1"/>
<comment type="caution">
    <text evidence="3">The sequence shown here is derived from an EMBL/GenBank/DDBJ whole genome shotgun (WGS) entry which is preliminary data.</text>
</comment>
<evidence type="ECO:0000259" key="2">
    <source>
        <dbReference type="Pfam" id="PF10536"/>
    </source>
</evidence>
<dbReference type="PANTHER" id="PTHR46033:SF8">
    <property type="entry name" value="PROTEIN MAINTENANCE OF MERISTEMS-LIKE"/>
    <property type="match status" value="1"/>
</dbReference>
<name>A0A7J7FXR1_CAMSI</name>
<feature type="domain" description="Aminotransferase-like plant mobile" evidence="2">
    <location>
        <begin position="337"/>
        <end position="421"/>
    </location>
</feature>
<dbReference type="InterPro" id="IPR044824">
    <property type="entry name" value="MAIN-like"/>
</dbReference>
<dbReference type="EMBL" id="JACBKZ010000014">
    <property type="protein sequence ID" value="KAF5933089.1"/>
    <property type="molecule type" value="Genomic_DNA"/>
</dbReference>
<evidence type="ECO:0000256" key="1">
    <source>
        <dbReference type="SAM" id="MobiDB-lite"/>
    </source>
</evidence>
<proteinExistence type="predicted"/>
<dbReference type="Proteomes" id="UP000593564">
    <property type="component" value="Unassembled WGS sequence"/>
</dbReference>
<sequence>MKYLGQSKVETETVVEPDDDVYNSICVGGHLGGVESGLPKEFTNEGAMRPTGENAMDACELQWKCMTMHYDAMTMIATIPILPTGRYTRLVQYPELRRRHAASTYGASIQISSRGVSNPISSLLHRRKPSHSLSRAFFLPRFSVSSRSTPVSSSDSRFSSRFGRFRPITFSFRFLVWRSRLFGVCSPLFPLHFRTSSHSGLPGHFRPSRELTFRLTLRIPTRFSFSGPFSHHSLHGGRHSTWLDSPGPRDGSQGRALTTERAPVRPGDLPAGDPCSAPRRPASVPELREEGSHTIRGYGNTGAREWYDELPDAVRRIVDRAGFSTFCRGLSRLSTCRPLLAALAERWWDTTDSFHFSAAGDMTMTPYDFSMLIGIGVGGDPIPFDTNMDEWTAAQVHLLGEAPPLARPGFVRYSWFEVQFRVQPALEEEA</sequence>
<organism evidence="3 4">
    <name type="scientific">Camellia sinensis</name>
    <name type="common">Tea plant</name>
    <name type="synonym">Thea sinensis</name>
    <dbReference type="NCBI Taxonomy" id="4442"/>
    <lineage>
        <taxon>Eukaryota</taxon>
        <taxon>Viridiplantae</taxon>
        <taxon>Streptophyta</taxon>
        <taxon>Embryophyta</taxon>
        <taxon>Tracheophyta</taxon>
        <taxon>Spermatophyta</taxon>
        <taxon>Magnoliopsida</taxon>
        <taxon>eudicotyledons</taxon>
        <taxon>Gunneridae</taxon>
        <taxon>Pentapetalae</taxon>
        <taxon>asterids</taxon>
        <taxon>Ericales</taxon>
        <taxon>Theaceae</taxon>
        <taxon>Camellia</taxon>
    </lineage>
</organism>
<dbReference type="GO" id="GO:0010073">
    <property type="term" value="P:meristem maintenance"/>
    <property type="evidence" value="ECO:0007669"/>
    <property type="project" value="InterPro"/>
</dbReference>
<keyword evidence="4" id="KW-1185">Reference proteome</keyword>
<dbReference type="InterPro" id="IPR019557">
    <property type="entry name" value="AminoTfrase-like_pln_mobile"/>
</dbReference>
<evidence type="ECO:0000313" key="4">
    <source>
        <dbReference type="Proteomes" id="UP000593564"/>
    </source>
</evidence>
<reference evidence="3 4" key="2">
    <citation type="submission" date="2020-07" db="EMBL/GenBank/DDBJ databases">
        <title>Genome assembly of wild tea tree DASZ reveals pedigree and selection history of tea varieties.</title>
        <authorList>
            <person name="Zhang W."/>
        </authorList>
    </citation>
    <scope>NUCLEOTIDE SEQUENCE [LARGE SCALE GENOMIC DNA]</scope>
    <source>
        <strain evidence="4">cv. G240</strain>
        <tissue evidence="3">Leaf</tissue>
    </source>
</reference>
<accession>A0A7J7FXR1</accession>
<reference evidence="4" key="1">
    <citation type="journal article" date="2020" name="Nat. Commun.">
        <title>Genome assembly of wild tea tree DASZ reveals pedigree and selection history of tea varieties.</title>
        <authorList>
            <person name="Zhang W."/>
            <person name="Zhang Y."/>
            <person name="Qiu H."/>
            <person name="Guo Y."/>
            <person name="Wan H."/>
            <person name="Zhang X."/>
            <person name="Scossa F."/>
            <person name="Alseekh S."/>
            <person name="Zhang Q."/>
            <person name="Wang P."/>
            <person name="Xu L."/>
            <person name="Schmidt M.H."/>
            <person name="Jia X."/>
            <person name="Li D."/>
            <person name="Zhu A."/>
            <person name="Guo F."/>
            <person name="Chen W."/>
            <person name="Ni D."/>
            <person name="Usadel B."/>
            <person name="Fernie A.R."/>
            <person name="Wen W."/>
        </authorList>
    </citation>
    <scope>NUCLEOTIDE SEQUENCE [LARGE SCALE GENOMIC DNA]</scope>
    <source>
        <strain evidence="4">cv. G240</strain>
    </source>
</reference>
<dbReference type="Pfam" id="PF10536">
    <property type="entry name" value="PMD"/>
    <property type="match status" value="1"/>
</dbReference>
<evidence type="ECO:0000313" key="3">
    <source>
        <dbReference type="EMBL" id="KAF5933089.1"/>
    </source>
</evidence>